<feature type="region of interest" description="Disordered" evidence="1">
    <location>
        <begin position="98"/>
        <end position="148"/>
    </location>
</feature>
<proteinExistence type="predicted"/>
<evidence type="ECO:0000313" key="3">
    <source>
        <dbReference type="Proteomes" id="UP000752696"/>
    </source>
</evidence>
<evidence type="ECO:0000256" key="1">
    <source>
        <dbReference type="SAM" id="MobiDB-lite"/>
    </source>
</evidence>
<keyword evidence="3" id="KW-1185">Reference proteome</keyword>
<feature type="non-terminal residue" evidence="2">
    <location>
        <position position="165"/>
    </location>
</feature>
<dbReference type="Proteomes" id="UP000752696">
    <property type="component" value="Unassembled WGS sequence"/>
</dbReference>
<sequence length="165" mass="18722">MERQANYGYAEMLALEDEVYLEILSLCATHVPTNNVHISFFNMARFVSFDRPSAAYHERNSREMTRTSADRTALAAEGLERRASLDFPNKRQPILQARDNSFCGERHEGERERERETERDEAEKGVSDGARKGGCEEQQFLRTSRDGGAGILFKAEHFTAARSTA</sequence>
<protein>
    <submittedName>
        <fullName evidence="2">Uncharacterized protein</fullName>
    </submittedName>
</protein>
<comment type="caution">
    <text evidence="2">The sequence shown here is derived from an EMBL/GenBank/DDBJ whole genome shotgun (WGS) entry which is preliminary data.</text>
</comment>
<dbReference type="EMBL" id="CAJDYZ010011070">
    <property type="protein sequence ID" value="CAD1478827.1"/>
    <property type="molecule type" value="Genomic_DNA"/>
</dbReference>
<organism evidence="2 3">
    <name type="scientific">Heterotrigona itama</name>
    <dbReference type="NCBI Taxonomy" id="395501"/>
    <lineage>
        <taxon>Eukaryota</taxon>
        <taxon>Metazoa</taxon>
        <taxon>Ecdysozoa</taxon>
        <taxon>Arthropoda</taxon>
        <taxon>Hexapoda</taxon>
        <taxon>Insecta</taxon>
        <taxon>Pterygota</taxon>
        <taxon>Neoptera</taxon>
        <taxon>Endopterygota</taxon>
        <taxon>Hymenoptera</taxon>
        <taxon>Apocrita</taxon>
        <taxon>Aculeata</taxon>
        <taxon>Apoidea</taxon>
        <taxon>Anthophila</taxon>
        <taxon>Apidae</taxon>
        <taxon>Heterotrigona</taxon>
    </lineage>
</organism>
<reference evidence="2" key="1">
    <citation type="submission" date="2020-07" db="EMBL/GenBank/DDBJ databases">
        <authorList>
            <person name="Nazaruddin N."/>
        </authorList>
    </citation>
    <scope>NUCLEOTIDE SEQUENCE</scope>
</reference>
<gene>
    <name evidence="2" type="ORF">MHI_LOCUS827060</name>
</gene>
<dbReference type="AlphaFoldDB" id="A0A6V7HEZ6"/>
<evidence type="ECO:0000313" key="2">
    <source>
        <dbReference type="EMBL" id="CAD1478827.1"/>
    </source>
</evidence>
<name>A0A6V7HEZ6_9HYME</name>
<feature type="compositionally biased region" description="Basic and acidic residues" evidence="1">
    <location>
        <begin position="104"/>
        <end position="135"/>
    </location>
</feature>
<accession>A0A6V7HEZ6</accession>